<dbReference type="Proteomes" id="UP000570361">
    <property type="component" value="Unassembled WGS sequence"/>
</dbReference>
<keyword evidence="2" id="KW-1185">Reference proteome</keyword>
<protein>
    <submittedName>
        <fullName evidence="1">Uncharacterized protein</fullName>
    </submittedName>
</protein>
<name>A0A7W5FNF2_9BACL</name>
<reference evidence="1 2" key="1">
    <citation type="submission" date="2020-08" db="EMBL/GenBank/DDBJ databases">
        <title>Genomic Encyclopedia of Type Strains, Phase III (KMG-III): the genomes of soil and plant-associated and newly described type strains.</title>
        <authorList>
            <person name="Whitman W."/>
        </authorList>
    </citation>
    <scope>NUCLEOTIDE SEQUENCE [LARGE SCALE GENOMIC DNA]</scope>
    <source>
        <strain evidence="1 2">CECT 5862</strain>
    </source>
</reference>
<proteinExistence type="predicted"/>
<dbReference type="EMBL" id="JACHXK010000006">
    <property type="protein sequence ID" value="MBB3111118.1"/>
    <property type="molecule type" value="Genomic_DNA"/>
</dbReference>
<sequence>MKRYIGSVLLIIFIAFSVSAYYLQANRVPWPDFYFEKVEGDESAAEGWELDAEYSKPGRSDDRVMIGLSGTEYVAKRSALYTTLDESQYQRYLDPDARKLLESESGFMRGKQNASNVYADDNALAYTQLNKIFDKKEMKYRYELVVEVLDRNTNRTRDYRHELSDASAYFWITVLEVQLLDGRISIAVNGTTSDVIQENIPELWTISIDLESGKAMQSSVVKLLPASQDRVQISAQKISDHGVRGPNPFVLLQVTESKYEENLQNSSISIQPFHKANLLRYDMRTGTAEPLPEKLSTIWKNQPDATYAFDGRSVYQLQQNGDKLIVTSCDVETAAMKPGYTLSNQMHGGDQVSLISAYGNNLAFLAGSETKLELQLVIADLPSGKVLYRGKLKTKGDEDLAEMFSSRKFRADKLVYTLK</sequence>
<accession>A0A7W5FNF2</accession>
<comment type="caution">
    <text evidence="1">The sequence shown here is derived from an EMBL/GenBank/DDBJ whole genome shotgun (WGS) entry which is preliminary data.</text>
</comment>
<organism evidence="1 2">
    <name type="scientific">Paenibacillus phyllosphaerae</name>
    <dbReference type="NCBI Taxonomy" id="274593"/>
    <lineage>
        <taxon>Bacteria</taxon>
        <taxon>Bacillati</taxon>
        <taxon>Bacillota</taxon>
        <taxon>Bacilli</taxon>
        <taxon>Bacillales</taxon>
        <taxon>Paenibacillaceae</taxon>
        <taxon>Paenibacillus</taxon>
    </lineage>
</organism>
<dbReference type="AlphaFoldDB" id="A0A7W5FNF2"/>
<evidence type="ECO:0000313" key="1">
    <source>
        <dbReference type="EMBL" id="MBB3111118.1"/>
    </source>
</evidence>
<gene>
    <name evidence="1" type="ORF">FHS18_003186</name>
</gene>
<evidence type="ECO:0000313" key="2">
    <source>
        <dbReference type="Proteomes" id="UP000570361"/>
    </source>
</evidence>
<dbReference type="RefSeq" id="WP_183600986.1">
    <property type="nucleotide sequence ID" value="NZ_JACHXK010000006.1"/>
</dbReference>